<dbReference type="SUPFAM" id="SSF52402">
    <property type="entry name" value="Adenine nucleotide alpha hydrolases-like"/>
    <property type="match status" value="1"/>
</dbReference>
<name>A0AAD8QMY1_LOLMU</name>
<feature type="compositionally biased region" description="Basic and acidic residues" evidence="1">
    <location>
        <begin position="19"/>
        <end position="28"/>
    </location>
</feature>
<feature type="region of interest" description="Disordered" evidence="1">
    <location>
        <begin position="1"/>
        <end position="55"/>
    </location>
</feature>
<evidence type="ECO:0000313" key="2">
    <source>
        <dbReference type="EMBL" id="KAK1605835.1"/>
    </source>
</evidence>
<dbReference type="CDD" id="cd01989">
    <property type="entry name" value="USP_STK_Ubox_N"/>
    <property type="match status" value="1"/>
</dbReference>
<feature type="compositionally biased region" description="Basic and acidic residues" evidence="1">
    <location>
        <begin position="1"/>
        <end position="11"/>
    </location>
</feature>
<accession>A0AAD8QMY1</accession>
<dbReference type="PANTHER" id="PTHR47382:SF3">
    <property type="entry name" value="ADENINE NUCLEOTIDE ALPHA HYDROLASES-LIKE SUPERFAMILY PROTEIN"/>
    <property type="match status" value="1"/>
</dbReference>
<proteinExistence type="predicted"/>
<gene>
    <name evidence="2" type="ORF">QYE76_029508</name>
</gene>
<feature type="compositionally biased region" description="Polar residues" evidence="1">
    <location>
        <begin position="226"/>
        <end position="246"/>
    </location>
</feature>
<evidence type="ECO:0008006" key="4">
    <source>
        <dbReference type="Google" id="ProtNLM"/>
    </source>
</evidence>
<dbReference type="Gene3D" id="3.40.50.620">
    <property type="entry name" value="HUPs"/>
    <property type="match status" value="1"/>
</dbReference>
<feature type="region of interest" description="Disordered" evidence="1">
    <location>
        <begin position="212"/>
        <end position="249"/>
    </location>
</feature>
<evidence type="ECO:0000313" key="3">
    <source>
        <dbReference type="Proteomes" id="UP001231189"/>
    </source>
</evidence>
<comment type="caution">
    <text evidence="2">The sequence shown here is derived from an EMBL/GenBank/DDBJ whole genome shotgun (WGS) entry which is preliminary data.</text>
</comment>
<organism evidence="2 3">
    <name type="scientific">Lolium multiflorum</name>
    <name type="common">Italian ryegrass</name>
    <name type="synonym">Lolium perenne subsp. multiflorum</name>
    <dbReference type="NCBI Taxonomy" id="4521"/>
    <lineage>
        <taxon>Eukaryota</taxon>
        <taxon>Viridiplantae</taxon>
        <taxon>Streptophyta</taxon>
        <taxon>Embryophyta</taxon>
        <taxon>Tracheophyta</taxon>
        <taxon>Spermatophyta</taxon>
        <taxon>Magnoliopsida</taxon>
        <taxon>Liliopsida</taxon>
        <taxon>Poales</taxon>
        <taxon>Poaceae</taxon>
        <taxon>BOP clade</taxon>
        <taxon>Pooideae</taxon>
        <taxon>Poodae</taxon>
        <taxon>Poeae</taxon>
        <taxon>Poeae Chloroplast Group 2 (Poeae type)</taxon>
        <taxon>Loliodinae</taxon>
        <taxon>Loliinae</taxon>
        <taxon>Lolium</taxon>
    </lineage>
</organism>
<reference evidence="2" key="1">
    <citation type="submission" date="2023-07" db="EMBL/GenBank/DDBJ databases">
        <title>A chromosome-level genome assembly of Lolium multiflorum.</title>
        <authorList>
            <person name="Chen Y."/>
            <person name="Copetti D."/>
            <person name="Kolliker R."/>
            <person name="Studer B."/>
        </authorList>
    </citation>
    <scope>NUCLEOTIDE SEQUENCE</scope>
    <source>
        <strain evidence="2">02402/16</strain>
        <tissue evidence="2">Leaf</tissue>
    </source>
</reference>
<dbReference type="EMBL" id="JAUUTY010000007">
    <property type="protein sequence ID" value="KAK1605835.1"/>
    <property type="molecule type" value="Genomic_DNA"/>
</dbReference>
<dbReference type="AlphaFoldDB" id="A0AAD8QMY1"/>
<keyword evidence="3" id="KW-1185">Reference proteome</keyword>
<evidence type="ECO:0000256" key="1">
    <source>
        <dbReference type="SAM" id="MobiDB-lite"/>
    </source>
</evidence>
<dbReference type="InterPro" id="IPR014729">
    <property type="entry name" value="Rossmann-like_a/b/a_fold"/>
</dbReference>
<dbReference type="PANTHER" id="PTHR47382">
    <property type="entry name" value="U-BOX DOMAIN-CONTAINING PROTEIN 52-LIKE"/>
    <property type="match status" value="1"/>
</dbReference>
<dbReference type="Proteomes" id="UP001231189">
    <property type="component" value="Unassembled WGS sequence"/>
</dbReference>
<sequence>MAEGVRDDDQLRGGGAIDVCKDDRHPSNEDNAWEIEEVAGPSSPPPPAAEPPASDADDVYVAVGKGGSSMAALSWALRQLAKPRSFVYLVHVFPTVATIPTPLGMMPKSRATPEQVESYMNQERSKRREMLQKYLDHCRNFKVNVDVYLIESDQVADAVVELIPVFTIKQLVLGVSKSNLRKLKKGNTIAGQVQKNAPLYCEVKTVCEGKEVTASATDPTPPFSPSPVNNGRRSHTRTPPSSTPNHESIAVIDEQNDSKIRERKKLPNFLRCLSF</sequence>
<protein>
    <recommendedName>
        <fullName evidence="4">UspA domain-containing protein</fullName>
    </recommendedName>
</protein>